<evidence type="ECO:0000256" key="5">
    <source>
        <dbReference type="RuleBase" id="RU000612"/>
    </source>
</evidence>
<feature type="active site" evidence="4">
    <location>
        <position position="301"/>
    </location>
</feature>
<feature type="active site" evidence="4">
    <location>
        <position position="415"/>
    </location>
</feature>
<dbReference type="PROSITE" id="PS51463">
    <property type="entry name" value="P_GLUCOSE_ISOMERASE_3"/>
    <property type="match status" value="1"/>
</dbReference>
<dbReference type="NCBIfam" id="NF010697">
    <property type="entry name" value="PRK14097.1"/>
    <property type="match status" value="1"/>
</dbReference>
<dbReference type="EC" id="5.3.1.9" evidence="4"/>
<dbReference type="EMBL" id="SLUN01000002">
    <property type="protein sequence ID" value="TCL76546.1"/>
    <property type="molecule type" value="Genomic_DNA"/>
</dbReference>
<dbReference type="UniPathway" id="UPA00138"/>
<feature type="active site" description="Proton donor" evidence="4">
    <location>
        <position position="280"/>
    </location>
</feature>
<dbReference type="OrthoDB" id="140919at2"/>
<evidence type="ECO:0000256" key="4">
    <source>
        <dbReference type="HAMAP-Rule" id="MF_00473"/>
    </source>
</evidence>
<evidence type="ECO:0000256" key="2">
    <source>
        <dbReference type="ARBA" id="ARBA00023152"/>
    </source>
</evidence>
<dbReference type="HAMAP" id="MF_00473">
    <property type="entry name" value="G6P_isomerase"/>
    <property type="match status" value="1"/>
</dbReference>
<keyword evidence="3 4" id="KW-0413">Isomerase</keyword>
<dbReference type="Proteomes" id="UP000295008">
    <property type="component" value="Unassembled WGS sequence"/>
</dbReference>
<dbReference type="SUPFAM" id="SSF53697">
    <property type="entry name" value="SIS domain"/>
    <property type="match status" value="1"/>
</dbReference>
<keyword evidence="7" id="KW-1185">Reference proteome</keyword>
<dbReference type="RefSeq" id="WP_132012714.1">
    <property type="nucleotide sequence ID" value="NZ_SLUN01000002.1"/>
</dbReference>
<dbReference type="Pfam" id="PF00342">
    <property type="entry name" value="PGI"/>
    <property type="match status" value="1"/>
</dbReference>
<comment type="pathway">
    <text evidence="4 5">Carbohydrate degradation; glycolysis; D-glyceraldehyde 3-phosphate and glycerone phosphate from D-glucose: step 2/4.</text>
</comment>
<dbReference type="Gene3D" id="3.40.50.10490">
    <property type="entry name" value="Glucose-6-phosphate isomerase like protein, domain 1"/>
    <property type="match status" value="2"/>
</dbReference>
<comment type="function">
    <text evidence="4">Catalyzes the reversible isomerization of glucose-6-phosphate to fructose-6-phosphate.</text>
</comment>
<comment type="caution">
    <text evidence="6">The sequence shown here is derived from an EMBL/GenBank/DDBJ whole genome shotgun (WGS) entry which is preliminary data.</text>
</comment>
<proteinExistence type="inferred from homology"/>
<protein>
    <recommendedName>
        <fullName evidence="4">Glucose-6-phosphate isomerase</fullName>
        <shortName evidence="4">GPI</shortName>
        <ecNumber evidence="4">5.3.1.9</ecNumber>
    </recommendedName>
    <alternativeName>
        <fullName evidence="4">Phosphoglucose isomerase</fullName>
        <shortName evidence="4">PGI</shortName>
    </alternativeName>
    <alternativeName>
        <fullName evidence="4">Phosphohexose isomerase</fullName>
        <shortName evidence="4">PHI</shortName>
    </alternativeName>
</protein>
<dbReference type="CDD" id="cd05016">
    <property type="entry name" value="SIS_PGI_2"/>
    <property type="match status" value="1"/>
</dbReference>
<evidence type="ECO:0000256" key="3">
    <source>
        <dbReference type="ARBA" id="ARBA00023235"/>
    </source>
</evidence>
<evidence type="ECO:0000313" key="6">
    <source>
        <dbReference type="EMBL" id="TCL76546.1"/>
    </source>
</evidence>
<name>A0A4R1SAJ7_HYDET</name>
<comment type="subcellular location">
    <subcellularLocation>
        <location evidence="4">Cytoplasm</location>
    </subcellularLocation>
</comment>
<dbReference type="GO" id="GO:0048029">
    <property type="term" value="F:monosaccharide binding"/>
    <property type="evidence" value="ECO:0007669"/>
    <property type="project" value="TreeGrafter"/>
</dbReference>
<dbReference type="InterPro" id="IPR018189">
    <property type="entry name" value="Phosphoglucose_isomerase_CS"/>
</dbReference>
<dbReference type="GO" id="GO:0051156">
    <property type="term" value="P:glucose 6-phosphate metabolic process"/>
    <property type="evidence" value="ECO:0007669"/>
    <property type="project" value="TreeGrafter"/>
</dbReference>
<dbReference type="PANTHER" id="PTHR11469:SF1">
    <property type="entry name" value="GLUCOSE-6-PHOSPHATE ISOMERASE"/>
    <property type="match status" value="1"/>
</dbReference>
<dbReference type="InterPro" id="IPR001672">
    <property type="entry name" value="G6P_Isomerase"/>
</dbReference>
<dbReference type="InterPro" id="IPR035482">
    <property type="entry name" value="SIS_PGI_2"/>
</dbReference>
<dbReference type="PROSITE" id="PS00174">
    <property type="entry name" value="P_GLUCOSE_ISOMERASE_2"/>
    <property type="match status" value="1"/>
</dbReference>
<dbReference type="GO" id="GO:0097367">
    <property type="term" value="F:carbohydrate derivative binding"/>
    <property type="evidence" value="ECO:0007669"/>
    <property type="project" value="InterPro"/>
</dbReference>
<dbReference type="GO" id="GO:0006094">
    <property type="term" value="P:gluconeogenesis"/>
    <property type="evidence" value="ECO:0007669"/>
    <property type="project" value="UniProtKB-UniRule"/>
</dbReference>
<dbReference type="InterPro" id="IPR046348">
    <property type="entry name" value="SIS_dom_sf"/>
</dbReference>
<dbReference type="PRINTS" id="PR00662">
    <property type="entry name" value="G6PISOMERASE"/>
</dbReference>
<dbReference type="GO" id="GO:0005829">
    <property type="term" value="C:cytosol"/>
    <property type="evidence" value="ECO:0007669"/>
    <property type="project" value="TreeGrafter"/>
</dbReference>
<dbReference type="PANTHER" id="PTHR11469">
    <property type="entry name" value="GLUCOSE-6-PHOSPHATE ISOMERASE"/>
    <property type="match status" value="1"/>
</dbReference>
<comment type="catalytic activity">
    <reaction evidence="4 5">
        <text>alpha-D-glucose 6-phosphate = beta-D-fructose 6-phosphate</text>
        <dbReference type="Rhea" id="RHEA:11816"/>
        <dbReference type="ChEBI" id="CHEBI:57634"/>
        <dbReference type="ChEBI" id="CHEBI:58225"/>
        <dbReference type="EC" id="5.3.1.9"/>
    </reaction>
</comment>
<comment type="similarity">
    <text evidence="4 5">Belongs to the GPI family.</text>
</comment>
<dbReference type="AlphaFoldDB" id="A0A4R1SAJ7"/>
<dbReference type="GO" id="GO:0004347">
    <property type="term" value="F:glucose-6-phosphate isomerase activity"/>
    <property type="evidence" value="ECO:0007669"/>
    <property type="project" value="UniProtKB-UniRule"/>
</dbReference>
<accession>A0A4R1SAJ7</accession>
<dbReference type="GO" id="GO:0006096">
    <property type="term" value="P:glycolytic process"/>
    <property type="evidence" value="ECO:0007669"/>
    <property type="project" value="UniProtKB-UniRule"/>
</dbReference>
<keyword evidence="1 4" id="KW-0312">Gluconeogenesis</keyword>
<keyword evidence="4" id="KW-0963">Cytoplasm</keyword>
<comment type="pathway">
    <text evidence="4">Carbohydrate biosynthesis; gluconeogenesis.</text>
</comment>
<evidence type="ECO:0000313" key="7">
    <source>
        <dbReference type="Proteomes" id="UP000295008"/>
    </source>
</evidence>
<dbReference type="UniPathway" id="UPA00109">
    <property type="reaction ID" value="UER00181"/>
</dbReference>
<evidence type="ECO:0000256" key="1">
    <source>
        <dbReference type="ARBA" id="ARBA00022432"/>
    </source>
</evidence>
<organism evidence="6 7">
    <name type="scientific">Hydrogenispora ethanolica</name>
    <dbReference type="NCBI Taxonomy" id="1082276"/>
    <lineage>
        <taxon>Bacteria</taxon>
        <taxon>Bacillati</taxon>
        <taxon>Bacillota</taxon>
        <taxon>Hydrogenispora</taxon>
    </lineage>
</organism>
<reference evidence="6 7" key="1">
    <citation type="submission" date="2019-03" db="EMBL/GenBank/DDBJ databases">
        <title>Genomic Encyclopedia of Type Strains, Phase IV (KMG-IV): sequencing the most valuable type-strain genomes for metagenomic binning, comparative biology and taxonomic classification.</title>
        <authorList>
            <person name="Goeker M."/>
        </authorList>
    </citation>
    <scope>NUCLEOTIDE SEQUENCE [LARGE SCALE GENOMIC DNA]</scope>
    <source>
        <strain evidence="6 7">LX-B</strain>
    </source>
</reference>
<keyword evidence="2 4" id="KW-0324">Glycolysis</keyword>
<gene>
    <name evidence="4" type="primary">pgi</name>
    <name evidence="6" type="ORF">EDC14_1002305</name>
</gene>
<sequence>MKQIQLDFSKALGTVTPQDMDSRIAAYRERLKDILAAQAGASDVLGWVDPDHCADEALVARIEETAAEIRANAEVFLLIGVGGSNQGARAAIKAFQRDAKPEIVYTGNNLSPVYMKRILERIEGKSVYANVIAKNFATLEPGICFRVIRKQLEAALGEGAAARRIIATGSPNRSSLERLAAAQGYRFFPFPLDIGGRFSVLSAVGLLPIAASGVAIREILRGARDMAQRLRTASLEENPAVQYGVLRNLLLERGFSLEILGYFEPLLEYFSKWWVQLFGESEGKQGTGIFPAACSFSEDLHALGQYIQDGRRMIMETFINLEDPGASVPIPEDPGTEDGFAYLDGKDFAHLNRTAFEATVKAHADGGVPVQILNVPALTPYYMGQLFYFFEYACYISASLLGVNPFDQPGVEAYKTHMFNALGKRE</sequence>